<dbReference type="EMBL" id="GILB01004956">
    <property type="protein sequence ID" value="NUU85289.1"/>
    <property type="molecule type" value="Transcribed_RNA"/>
</dbReference>
<dbReference type="InterPro" id="IPR024752">
    <property type="entry name" value="Myb/SANT-like_dom"/>
</dbReference>
<evidence type="ECO:0000259" key="1">
    <source>
        <dbReference type="Pfam" id="PF12776"/>
    </source>
</evidence>
<dbReference type="PANTHER" id="PTHR31704">
    <property type="entry name" value="MYB/SANT-LIKE DNA-BINDING DOMAIN PROTEIN-RELATED"/>
    <property type="match status" value="1"/>
</dbReference>
<dbReference type="PANTHER" id="PTHR31704:SF37">
    <property type="entry name" value="HEAT SHOCK PROTEIN"/>
    <property type="match status" value="1"/>
</dbReference>
<dbReference type="AlphaFoldDB" id="A0A6M2EPM8"/>
<evidence type="ECO:0000313" key="2">
    <source>
        <dbReference type="EMBL" id="NUU85289.1"/>
    </source>
</evidence>
<dbReference type="Pfam" id="PF12776">
    <property type="entry name" value="Myb_DNA-bind_3"/>
    <property type="match status" value="1"/>
</dbReference>
<accession>A0A6M2EPM8</accession>
<reference evidence="2" key="1">
    <citation type="submission" date="2020-03" db="EMBL/GenBank/DDBJ databases">
        <authorList>
            <person name="Zhang R."/>
        </authorList>
    </citation>
    <scope>NUCLEOTIDE SEQUENCE</scope>
</reference>
<proteinExistence type="predicted"/>
<organism evidence="2">
    <name type="scientific">Populus davidiana</name>
    <dbReference type="NCBI Taxonomy" id="266767"/>
    <lineage>
        <taxon>Eukaryota</taxon>
        <taxon>Viridiplantae</taxon>
        <taxon>Streptophyta</taxon>
        <taxon>Embryophyta</taxon>
        <taxon>Tracheophyta</taxon>
        <taxon>Spermatophyta</taxon>
        <taxon>Magnoliopsida</taxon>
        <taxon>eudicotyledons</taxon>
        <taxon>Gunneridae</taxon>
        <taxon>Pentapetalae</taxon>
        <taxon>rosids</taxon>
        <taxon>fabids</taxon>
        <taxon>Malpighiales</taxon>
        <taxon>Salicaceae</taxon>
        <taxon>Saliceae</taxon>
        <taxon>Populus</taxon>
    </lineage>
</organism>
<name>A0A6M2EPM8_9ROSI</name>
<protein>
    <recommendedName>
        <fullName evidence="1">Myb/SANT-like domain-containing protein</fullName>
    </recommendedName>
</protein>
<feature type="domain" description="Myb/SANT-like" evidence="1">
    <location>
        <begin position="12"/>
        <end position="99"/>
    </location>
</feature>
<sequence length="99" mass="11426">MDAPENMDKAAWTKEMLHVFCDLSIKAIDMGMRPNTHFDKAGWKYLLGSFKEQTDHAFTKAQLKNKWDGCKKDWRIWKKLISETGVDWSTELGTISASD</sequence>